<dbReference type="Proteomes" id="UP001287445">
    <property type="component" value="Unassembled WGS sequence"/>
</dbReference>
<accession>A0AAJ2QYE8</accession>
<dbReference type="EMBL" id="JAWWMZ010000003">
    <property type="protein sequence ID" value="MDX4953843.1"/>
    <property type="molecule type" value="Genomic_DNA"/>
</dbReference>
<organism evidence="1 2">
    <name type="scientific">Delftia acidovorans</name>
    <name type="common">Pseudomonas acidovorans</name>
    <name type="synonym">Comamonas acidovorans</name>
    <dbReference type="NCBI Taxonomy" id="80866"/>
    <lineage>
        <taxon>Bacteria</taxon>
        <taxon>Pseudomonadati</taxon>
        <taxon>Pseudomonadota</taxon>
        <taxon>Betaproteobacteria</taxon>
        <taxon>Burkholderiales</taxon>
        <taxon>Comamonadaceae</taxon>
        <taxon>Delftia</taxon>
    </lineage>
</organism>
<dbReference type="AlphaFoldDB" id="A0AAJ2QYE8"/>
<dbReference type="RefSeq" id="WP_139223855.1">
    <property type="nucleotide sequence ID" value="NZ_JAKRZQ010000003.1"/>
</dbReference>
<reference evidence="1" key="1">
    <citation type="submission" date="2023-11" db="EMBL/GenBank/DDBJ databases">
        <title>Identification and selenium tolerance of Delftia acidovorans R3-25.</title>
        <authorList>
            <person name="Zhang S."/>
            <person name="Liu Y."/>
            <person name="Guo Y."/>
        </authorList>
    </citation>
    <scope>NUCLEOTIDE SEQUENCE</scope>
    <source>
        <strain evidence="1">R3-25</strain>
    </source>
</reference>
<name>A0AAJ2QYE8_DELAC</name>
<gene>
    <name evidence="1" type="ORF">SGN30_10490</name>
</gene>
<evidence type="ECO:0000313" key="1">
    <source>
        <dbReference type="EMBL" id="MDX4953843.1"/>
    </source>
</evidence>
<comment type="caution">
    <text evidence="1">The sequence shown here is derived from an EMBL/GenBank/DDBJ whole genome shotgun (WGS) entry which is preliminary data.</text>
</comment>
<proteinExistence type="predicted"/>
<sequence>MAKAIVIEIKHVGPGAVQVESDLRTPRVGAPLAPQESAALEMIQHIQRQPACRRVIYDSPRVDPDTAACVALVRDLLDPEEFGHSVTAEVRNAARRAFGIKGQQEGLAA</sequence>
<evidence type="ECO:0000313" key="2">
    <source>
        <dbReference type="Proteomes" id="UP001287445"/>
    </source>
</evidence>
<protein>
    <submittedName>
        <fullName evidence="1">Uncharacterized protein</fullName>
    </submittedName>
</protein>